<name>A0ABV3J4C9_9ACTN</name>
<reference evidence="2 3" key="1">
    <citation type="submission" date="2024-06" db="EMBL/GenBank/DDBJ databases">
        <title>The Natural Products Discovery Center: Release of the First 8490 Sequenced Strains for Exploring Actinobacteria Biosynthetic Diversity.</title>
        <authorList>
            <person name="Kalkreuter E."/>
            <person name="Kautsar S.A."/>
            <person name="Yang D."/>
            <person name="Bader C.D."/>
            <person name="Teijaro C.N."/>
            <person name="Fluegel L."/>
            <person name="Davis C.M."/>
            <person name="Simpson J.R."/>
            <person name="Lauterbach L."/>
            <person name="Steele A.D."/>
            <person name="Gui C."/>
            <person name="Meng S."/>
            <person name="Li G."/>
            <person name="Viehrig K."/>
            <person name="Ye F."/>
            <person name="Su P."/>
            <person name="Kiefer A.F."/>
            <person name="Nichols A."/>
            <person name="Cepeda A.J."/>
            <person name="Yan W."/>
            <person name="Fan B."/>
            <person name="Jiang Y."/>
            <person name="Adhikari A."/>
            <person name="Zheng C.-J."/>
            <person name="Schuster L."/>
            <person name="Cowan T.M."/>
            <person name="Smanski M.J."/>
            <person name="Chevrette M.G."/>
            <person name="De Carvalho L.P.S."/>
            <person name="Shen B."/>
        </authorList>
    </citation>
    <scope>NUCLEOTIDE SEQUENCE [LARGE SCALE GENOMIC DNA]</scope>
    <source>
        <strain evidence="2 3">NPDC053791</strain>
    </source>
</reference>
<protein>
    <submittedName>
        <fullName evidence="2">Toxin</fullName>
    </submittedName>
</protein>
<evidence type="ECO:0000313" key="3">
    <source>
        <dbReference type="Proteomes" id="UP001552479"/>
    </source>
</evidence>
<evidence type="ECO:0000256" key="1">
    <source>
        <dbReference type="SAM" id="MobiDB-lite"/>
    </source>
</evidence>
<gene>
    <name evidence="2" type="ORF">AB0L03_32845</name>
</gene>
<feature type="region of interest" description="Disordered" evidence="1">
    <location>
        <begin position="1"/>
        <end position="20"/>
    </location>
</feature>
<organism evidence="2 3">
    <name type="scientific">Streptomyces roseoverticillatus</name>
    <dbReference type="NCBI Taxonomy" id="66429"/>
    <lineage>
        <taxon>Bacteria</taxon>
        <taxon>Bacillati</taxon>
        <taxon>Actinomycetota</taxon>
        <taxon>Actinomycetes</taxon>
        <taxon>Kitasatosporales</taxon>
        <taxon>Streptomycetaceae</taxon>
        <taxon>Streptomyces</taxon>
    </lineage>
</organism>
<keyword evidence="3" id="KW-1185">Reference proteome</keyword>
<proteinExistence type="predicted"/>
<sequence>MGAHHVHAGGSGSAAAGHGSRRALRRLRRGAADLLTRLELPDHCDIVTLCQHLSRERGRPLHLAPVIMGASYPCGMWVALDTADIVIFEANTSRLHQDHIIAHELAHMICNHRGEIEPSGTSGLSTMFPHLDAERVRDTLGRTSYSTEEEQEAEIMASLILEHVTRPPLESRWDVPSVDAETVARIERSL</sequence>
<comment type="caution">
    <text evidence="2">The sequence shown here is derived from an EMBL/GenBank/DDBJ whole genome shotgun (WGS) entry which is preliminary data.</text>
</comment>
<dbReference type="RefSeq" id="WP_359095791.1">
    <property type="nucleotide sequence ID" value="NZ_JBEZGT010000004.1"/>
</dbReference>
<dbReference type="EMBL" id="JBFASG010000053">
    <property type="protein sequence ID" value="MEV4927543.1"/>
    <property type="molecule type" value="Genomic_DNA"/>
</dbReference>
<accession>A0ABV3J4C9</accession>
<evidence type="ECO:0000313" key="2">
    <source>
        <dbReference type="EMBL" id="MEV4927543.1"/>
    </source>
</evidence>
<dbReference type="Proteomes" id="UP001552479">
    <property type="component" value="Unassembled WGS sequence"/>
</dbReference>